<comment type="caution">
    <text evidence="4">The sequence shown here is derived from an EMBL/GenBank/DDBJ whole genome shotgun (WGS) entry which is preliminary data.</text>
</comment>
<dbReference type="Proteomes" id="UP000783213">
    <property type="component" value="Unassembled WGS sequence"/>
</dbReference>
<protein>
    <recommendedName>
        <fullName evidence="3">Nephrocystin 3-like N-terminal domain-containing protein</fullName>
    </recommendedName>
</protein>
<name>A0ABQ7IPX1_9HELO</name>
<evidence type="ECO:0000313" key="4">
    <source>
        <dbReference type="EMBL" id="KAF7930587.1"/>
    </source>
</evidence>
<keyword evidence="1" id="KW-0677">Repeat</keyword>
<dbReference type="InterPro" id="IPR056884">
    <property type="entry name" value="NPHP3-like_N"/>
</dbReference>
<dbReference type="RefSeq" id="XP_038811258.1">
    <property type="nucleotide sequence ID" value="XM_038952608.1"/>
</dbReference>
<evidence type="ECO:0000256" key="2">
    <source>
        <dbReference type="SAM" id="SignalP"/>
    </source>
</evidence>
<reference evidence="4 5" key="1">
    <citation type="journal article" date="2020" name="Genome Biol. Evol.">
        <title>Comparative genomics of Sclerotiniaceae.</title>
        <authorList>
            <person name="Valero Jimenez C.A."/>
            <person name="Steentjes M."/>
            <person name="Scholten O.E."/>
            <person name="Van Kan J.A.L."/>
        </authorList>
    </citation>
    <scope>NUCLEOTIDE SEQUENCE [LARGE SCALE GENOMIC DNA]</scope>
    <source>
        <strain evidence="4 5">B1</strain>
    </source>
</reference>
<dbReference type="SUPFAM" id="SSF52540">
    <property type="entry name" value="P-loop containing nucleoside triphosphate hydrolases"/>
    <property type="match status" value="1"/>
</dbReference>
<proteinExistence type="predicted"/>
<keyword evidence="5" id="KW-1185">Reference proteome</keyword>
<evidence type="ECO:0000256" key="1">
    <source>
        <dbReference type="ARBA" id="ARBA00022737"/>
    </source>
</evidence>
<sequence>MDPVSALGLTASIIACIQLAQALSKTVGLSEHNRTDLERMLKTLRRFLASYQGLKNIAAIDEGEGRFCLVEQAEQPWKECQEVINEVQQRLKEKNLFNRWIRGSSWDRKINKCLSSFDDIREQFDIAIQSDQLQIIAAVEKYAQQALCDTRDIKKKAQRIEDHIRDIKDDARDIRHDVSLFNQSINTNHTNIVQHAQDVKDSIQDIKCTITQQSLDFESHEKIKARESKKKDLLHWLLTADPKTNHDLARRHFEPGTGSWFLQSNEYSNWKTSDNSFLWVQGLSGCGKTILCSTVVQDMTDYCANNSDRFIAYYYFSFNETEKQNANNLLRSVLTQFLVRYDAALDDALVIYNDIQSTAPQLEKLKAMLKAVLSMPGIFYLILDAVDECPRGYEQGNRQVVCELLQELSSWAYKSLHIFMTSRKEADIKEIIDEIPRLSIFPIRNENVNSDTRRYVKKQLENDKKLRKWSPEIKTEIAMALEDSANGMFLWVTCQLDALRRCPTPAMLRKTLKSLPRTLHATYERMLSNIHEDYTDIVVAALKWLVICQEGLTLNQLAEAVAAGIDSKSSFNIDNRFGNPRELLDILGSLVTLIEDGRISYWLASDGKTITPIYTEFVQLSHFSIREYLTSTHLNVTYMNGFGEPTLHLFALECCLNYINGLTAQNIHGIIWTYPSNHWLSLARGCSYQNGMETARYIVQYLDSYHWREAWFCQYRNSHHWRDDWRGQFDDSFDTNFSNVQWKNADGPVTTIYYAVFF</sequence>
<dbReference type="Gene3D" id="3.40.50.300">
    <property type="entry name" value="P-loop containing nucleotide triphosphate hydrolases"/>
    <property type="match status" value="1"/>
</dbReference>
<dbReference type="GeneID" id="62231761"/>
<feature type="chain" id="PRO_5046614745" description="Nephrocystin 3-like N-terminal domain-containing protein" evidence="2">
    <location>
        <begin position="23"/>
        <end position="758"/>
    </location>
</feature>
<dbReference type="InterPro" id="IPR027417">
    <property type="entry name" value="P-loop_NTPase"/>
</dbReference>
<dbReference type="PANTHER" id="PTHR10039:SF16">
    <property type="entry name" value="GPI INOSITOL-DEACYLASE"/>
    <property type="match status" value="1"/>
</dbReference>
<gene>
    <name evidence="4" type="ORF">EAE98_004987</name>
</gene>
<keyword evidence="2" id="KW-0732">Signal</keyword>
<evidence type="ECO:0000313" key="5">
    <source>
        <dbReference type="Proteomes" id="UP000783213"/>
    </source>
</evidence>
<dbReference type="EMBL" id="RCSX01000009">
    <property type="protein sequence ID" value="KAF7930587.1"/>
    <property type="molecule type" value="Genomic_DNA"/>
</dbReference>
<dbReference type="PANTHER" id="PTHR10039">
    <property type="entry name" value="AMELOGENIN"/>
    <property type="match status" value="1"/>
</dbReference>
<feature type="signal peptide" evidence="2">
    <location>
        <begin position="1"/>
        <end position="22"/>
    </location>
</feature>
<accession>A0ABQ7IPX1</accession>
<organism evidence="4 5">
    <name type="scientific">Botrytis deweyae</name>
    <dbReference type="NCBI Taxonomy" id="2478750"/>
    <lineage>
        <taxon>Eukaryota</taxon>
        <taxon>Fungi</taxon>
        <taxon>Dikarya</taxon>
        <taxon>Ascomycota</taxon>
        <taxon>Pezizomycotina</taxon>
        <taxon>Leotiomycetes</taxon>
        <taxon>Helotiales</taxon>
        <taxon>Sclerotiniaceae</taxon>
        <taxon>Botrytis</taxon>
    </lineage>
</organism>
<evidence type="ECO:0000259" key="3">
    <source>
        <dbReference type="Pfam" id="PF24883"/>
    </source>
</evidence>
<dbReference type="Pfam" id="PF24883">
    <property type="entry name" value="NPHP3_N"/>
    <property type="match status" value="1"/>
</dbReference>
<feature type="domain" description="Nephrocystin 3-like N-terminal" evidence="3">
    <location>
        <begin position="256"/>
        <end position="423"/>
    </location>
</feature>